<dbReference type="InterPro" id="IPR024692">
    <property type="entry name" value="PTS_EI"/>
</dbReference>
<dbReference type="InterPro" id="IPR008279">
    <property type="entry name" value="PEP-util_enz_mobile_dom"/>
</dbReference>
<keyword evidence="25" id="KW-0670">Pyruvate</keyword>
<protein>
    <recommendedName>
        <fullName evidence="7 17">Phosphoenolpyruvate-protein phosphotransferase</fullName>
        <ecNumber evidence="6 17">2.7.3.9</ecNumber>
    </recommendedName>
    <alternativeName>
        <fullName evidence="16 17">Phosphotransferase system, enzyme I</fullName>
    </alternativeName>
</protein>
<feature type="binding site" evidence="19">
    <location>
        <position position="337"/>
    </location>
    <ligand>
        <name>phosphoenolpyruvate</name>
        <dbReference type="ChEBI" id="CHEBI:58702"/>
    </ligand>
</feature>
<keyword evidence="10 17" id="KW-0762">Sugar transport</keyword>
<feature type="binding site" evidence="20">
    <location>
        <position position="450"/>
    </location>
    <ligand>
        <name>Mg(2+)</name>
        <dbReference type="ChEBI" id="CHEBI:18420"/>
    </ligand>
</feature>
<dbReference type="SUPFAM" id="SSF52009">
    <property type="entry name" value="Phosphohistidine domain"/>
    <property type="match status" value="1"/>
</dbReference>
<dbReference type="PANTHER" id="PTHR46244">
    <property type="entry name" value="PHOSPHOENOLPYRUVATE-PROTEIN PHOSPHOTRANSFERASE"/>
    <property type="match status" value="1"/>
</dbReference>
<dbReference type="GO" id="GO:0009401">
    <property type="term" value="P:phosphoenolpyruvate-dependent sugar phosphotransferase system"/>
    <property type="evidence" value="ECO:0007669"/>
    <property type="project" value="UniProtKB-KW"/>
</dbReference>
<feature type="binding site" evidence="19">
    <location>
        <begin position="449"/>
        <end position="450"/>
    </location>
    <ligand>
        <name>phosphoenolpyruvate</name>
        <dbReference type="ChEBI" id="CHEBI:58702"/>
    </ligand>
</feature>
<comment type="cofactor">
    <cofactor evidence="2 17 20">
        <name>Mg(2+)</name>
        <dbReference type="ChEBI" id="CHEBI:18420"/>
    </cofactor>
</comment>
<feature type="active site" description="Proton donor" evidence="18">
    <location>
        <position position="503"/>
    </location>
</feature>
<dbReference type="PIRSF" id="PIRSF000732">
    <property type="entry name" value="PTS_enzyme_I"/>
    <property type="match status" value="1"/>
</dbReference>
<keyword evidence="26" id="KW-1185">Reference proteome</keyword>
<dbReference type="Pfam" id="PF02896">
    <property type="entry name" value="PEP-utilizers_C"/>
    <property type="match status" value="1"/>
</dbReference>
<dbReference type="InterPro" id="IPR036637">
    <property type="entry name" value="Phosphohistidine_dom_sf"/>
</dbReference>
<feature type="binding site" evidence="20">
    <location>
        <position position="426"/>
    </location>
    <ligand>
        <name>Mg(2+)</name>
        <dbReference type="ChEBI" id="CHEBI:18420"/>
    </ligand>
</feature>
<proteinExistence type="inferred from homology"/>
<dbReference type="InterPro" id="IPR036618">
    <property type="entry name" value="PtsI_HPr-bd_sf"/>
</dbReference>
<dbReference type="GO" id="GO:0046872">
    <property type="term" value="F:metal ion binding"/>
    <property type="evidence" value="ECO:0007669"/>
    <property type="project" value="UniProtKB-KW"/>
</dbReference>
<dbReference type="InterPro" id="IPR015813">
    <property type="entry name" value="Pyrv/PenolPyrv_kinase-like_dom"/>
</dbReference>
<feature type="binding site" evidence="19">
    <location>
        <position position="460"/>
    </location>
    <ligand>
        <name>phosphoenolpyruvate</name>
        <dbReference type="ChEBI" id="CHEBI:58702"/>
    </ligand>
</feature>
<dbReference type="NCBIfam" id="TIGR01417">
    <property type="entry name" value="PTS_I_fam"/>
    <property type="match status" value="1"/>
</dbReference>
<evidence type="ECO:0000256" key="4">
    <source>
        <dbReference type="ARBA" id="ARBA00004496"/>
    </source>
</evidence>
<dbReference type="Gene3D" id="1.10.274.10">
    <property type="entry name" value="PtsI, HPr-binding domain"/>
    <property type="match status" value="1"/>
</dbReference>
<gene>
    <name evidence="25" type="ORF">FM119_06035</name>
</gene>
<evidence type="ECO:0000256" key="16">
    <source>
        <dbReference type="ARBA" id="ARBA00033235"/>
    </source>
</evidence>
<evidence type="ECO:0000256" key="19">
    <source>
        <dbReference type="PIRSR" id="PIRSR000732-2"/>
    </source>
</evidence>
<evidence type="ECO:0000256" key="9">
    <source>
        <dbReference type="ARBA" id="ARBA00022490"/>
    </source>
</evidence>
<dbReference type="PANTHER" id="PTHR46244:SF3">
    <property type="entry name" value="PHOSPHOENOLPYRUVATE-PROTEIN PHOSPHOTRANSFERASE"/>
    <property type="match status" value="1"/>
</dbReference>
<keyword evidence="15 17" id="KW-0460">Magnesium</keyword>
<name>A0A1R4J8N5_9MICO</name>
<dbReference type="PROSITE" id="PS00742">
    <property type="entry name" value="PEP_ENZYMES_2"/>
    <property type="match status" value="1"/>
</dbReference>
<dbReference type="Gene3D" id="3.20.20.60">
    <property type="entry name" value="Phosphoenolpyruvate-binding domains"/>
    <property type="match status" value="1"/>
</dbReference>
<dbReference type="InterPro" id="IPR006318">
    <property type="entry name" value="PTS_EI-like"/>
</dbReference>
<evidence type="ECO:0000256" key="5">
    <source>
        <dbReference type="ARBA" id="ARBA00007837"/>
    </source>
</evidence>
<dbReference type="InterPro" id="IPR040442">
    <property type="entry name" value="Pyrv_kinase-like_dom_sf"/>
</dbReference>
<evidence type="ECO:0000256" key="6">
    <source>
        <dbReference type="ARBA" id="ARBA00012232"/>
    </source>
</evidence>
<dbReference type="InterPro" id="IPR050499">
    <property type="entry name" value="PEP-utilizing_PTS_enzyme"/>
</dbReference>
<dbReference type="EC" id="2.7.3.9" evidence="6 17"/>
<evidence type="ECO:0000256" key="13">
    <source>
        <dbReference type="ARBA" id="ARBA00022723"/>
    </source>
</evidence>
<evidence type="ECO:0000313" key="25">
    <source>
        <dbReference type="EMBL" id="SJN28446.1"/>
    </source>
</evidence>
<sequence length="578" mass="59061">MSEVPGSVDAAQPPTTITGVGVSPGRVIGPVRRMAEPVAAPAESEQRDPGRSADDEKARLAGAVDSVVAELGRRAEHAAPDAAAVLSTTAMMAADPTLTAQAGTLIDDGASAERAIWQAAGAIASQLEELGGYMAERVTDVLDVRSRTVAELRGLPAPGVPDSDTPYVLVAVDLAPADTATLRPDLVLALVTSDGGPQSHTAIIARAAGLPAVVAARGADALVDGTEVAVDGGTGTITAPPSEADRAGVVRWQQQQLAQQSFTGDATLSDGTPVELLANVGGGADATAAAEAGAAGVGLFRTEFSFLGSDHEPSVDEQYAQYRPVFDAFAGRKVVVRTLDAGADKPLPFVTDTDEPNPALGVRGFRTTLSSPEVLVHQLEAIARAAADSEAHVRVMAPMISTPAEAERFATVCREAGLETAGVMVEVPSAALSAPAILRRVDFLSIGTNDLTQYTMAADRQLGALSGLNDPWQHAVLRLVAETARAGAERPESVGGPAPVGVCGEAAADPALAVVLLGLGVTSLSMTARALPRVATVLRTVSADDCRRLAALALDSEDAEAARAAVRAELPVLEELGL</sequence>
<dbReference type="Proteomes" id="UP000196778">
    <property type="component" value="Unassembled WGS sequence"/>
</dbReference>
<evidence type="ECO:0000256" key="21">
    <source>
        <dbReference type="SAM" id="MobiDB-lite"/>
    </source>
</evidence>
<keyword evidence="14 17" id="KW-0418">Kinase</keyword>
<evidence type="ECO:0000259" key="24">
    <source>
        <dbReference type="Pfam" id="PF05524"/>
    </source>
</evidence>
<dbReference type="SUPFAM" id="SSF47831">
    <property type="entry name" value="Enzyme I of the PEP:sugar phosphotransferase system HPr-binding (sub)domain"/>
    <property type="match status" value="1"/>
</dbReference>
<dbReference type="InterPro" id="IPR008731">
    <property type="entry name" value="PTS_EIN"/>
</dbReference>
<feature type="domain" description="Phosphotransferase system enzyme I N-terminal" evidence="24">
    <location>
        <begin position="18"/>
        <end position="137"/>
    </location>
</feature>
<dbReference type="Gene3D" id="3.50.30.10">
    <property type="entry name" value="Phosphohistidine domain"/>
    <property type="match status" value="1"/>
</dbReference>
<keyword evidence="11 17" id="KW-0808">Transferase</keyword>
<dbReference type="GO" id="GO:0008965">
    <property type="term" value="F:phosphoenolpyruvate-protein phosphotransferase activity"/>
    <property type="evidence" value="ECO:0007669"/>
    <property type="project" value="UniProtKB-EC"/>
</dbReference>
<dbReference type="GO" id="GO:0016301">
    <property type="term" value="F:kinase activity"/>
    <property type="evidence" value="ECO:0007669"/>
    <property type="project" value="UniProtKB-KW"/>
</dbReference>
<evidence type="ECO:0000256" key="14">
    <source>
        <dbReference type="ARBA" id="ARBA00022777"/>
    </source>
</evidence>
<evidence type="ECO:0000256" key="2">
    <source>
        <dbReference type="ARBA" id="ARBA00001946"/>
    </source>
</evidence>
<comment type="subcellular location">
    <subcellularLocation>
        <location evidence="4 17">Cytoplasm</location>
    </subcellularLocation>
</comment>
<dbReference type="SUPFAM" id="SSF51621">
    <property type="entry name" value="Phosphoenolpyruvate/pyruvate domain"/>
    <property type="match status" value="1"/>
</dbReference>
<comment type="catalytic activity">
    <reaction evidence="1 17">
        <text>L-histidyl-[protein] + phosphoenolpyruvate = N(pros)-phospho-L-histidyl-[protein] + pyruvate</text>
        <dbReference type="Rhea" id="RHEA:23880"/>
        <dbReference type="Rhea" id="RHEA-COMP:9745"/>
        <dbReference type="Rhea" id="RHEA-COMP:9746"/>
        <dbReference type="ChEBI" id="CHEBI:15361"/>
        <dbReference type="ChEBI" id="CHEBI:29979"/>
        <dbReference type="ChEBI" id="CHEBI:58702"/>
        <dbReference type="ChEBI" id="CHEBI:64837"/>
        <dbReference type="EC" id="2.7.3.9"/>
    </reaction>
</comment>
<comment type="function">
    <text evidence="3 17">General (non sugar-specific) component of the phosphoenolpyruvate-dependent sugar phosphotransferase system (sugar PTS). This major carbohydrate active-transport system catalyzes the phosphorylation of incoming sugar substrates concomitantly with their translocation across the cell membrane. Enzyme I transfers the phosphoryl group from phosphoenolpyruvate (PEP) to the phosphoryl carrier protein (HPr).</text>
</comment>
<feature type="domain" description="PEP-utilising enzyme C-terminal" evidence="23">
    <location>
        <begin position="260"/>
        <end position="541"/>
    </location>
</feature>
<evidence type="ECO:0000256" key="10">
    <source>
        <dbReference type="ARBA" id="ARBA00022597"/>
    </source>
</evidence>
<dbReference type="InterPro" id="IPR000121">
    <property type="entry name" value="PEP_util_C"/>
</dbReference>
<accession>A0A1R4J8N5</accession>
<dbReference type="PRINTS" id="PR01736">
    <property type="entry name" value="PHPHTRNFRASE"/>
</dbReference>
<dbReference type="GO" id="GO:0005737">
    <property type="term" value="C:cytoplasm"/>
    <property type="evidence" value="ECO:0007669"/>
    <property type="project" value="UniProtKB-SubCell"/>
</dbReference>
<organism evidence="25 26">
    <name type="scientific">Mycetocola reblochoni REB411</name>
    <dbReference type="NCBI Taxonomy" id="1255698"/>
    <lineage>
        <taxon>Bacteria</taxon>
        <taxon>Bacillati</taxon>
        <taxon>Actinomycetota</taxon>
        <taxon>Actinomycetes</taxon>
        <taxon>Micrococcales</taxon>
        <taxon>Microbacteriaceae</taxon>
        <taxon>Mycetocola</taxon>
    </lineage>
</organism>
<feature type="active site" description="Tele-phosphohistidine intermediate" evidence="18">
    <location>
        <position position="200"/>
    </location>
</feature>
<dbReference type="Pfam" id="PF05524">
    <property type="entry name" value="PEP-utilisers_N"/>
    <property type="match status" value="1"/>
</dbReference>
<evidence type="ECO:0000256" key="20">
    <source>
        <dbReference type="PIRSR" id="PIRSR000732-3"/>
    </source>
</evidence>
<evidence type="ECO:0000259" key="22">
    <source>
        <dbReference type="Pfam" id="PF00391"/>
    </source>
</evidence>
<evidence type="ECO:0000256" key="11">
    <source>
        <dbReference type="ARBA" id="ARBA00022679"/>
    </source>
</evidence>
<comment type="similarity">
    <text evidence="5 17">Belongs to the PEP-utilizing enzyme family.</text>
</comment>
<dbReference type="InterPro" id="IPR023151">
    <property type="entry name" value="PEP_util_CS"/>
</dbReference>
<feature type="compositionally biased region" description="Basic and acidic residues" evidence="21">
    <location>
        <begin position="44"/>
        <end position="56"/>
    </location>
</feature>
<dbReference type="OrthoDB" id="9765468at2"/>
<evidence type="ECO:0000313" key="26">
    <source>
        <dbReference type="Proteomes" id="UP000196778"/>
    </source>
</evidence>
<keyword evidence="12 17" id="KW-0598">Phosphotransferase system</keyword>
<dbReference type="Pfam" id="PF00391">
    <property type="entry name" value="PEP-utilizers"/>
    <property type="match status" value="1"/>
</dbReference>
<evidence type="ECO:0000256" key="18">
    <source>
        <dbReference type="PIRSR" id="PIRSR000732-1"/>
    </source>
</evidence>
<dbReference type="RefSeq" id="WP_087136790.1">
    <property type="nucleotide sequence ID" value="NZ_FUKR01000036.1"/>
</dbReference>
<keyword evidence="9 17" id="KW-0963">Cytoplasm</keyword>
<keyword evidence="8 17" id="KW-0813">Transport</keyword>
<evidence type="ECO:0000256" key="7">
    <source>
        <dbReference type="ARBA" id="ARBA00016544"/>
    </source>
</evidence>
<evidence type="ECO:0000256" key="1">
    <source>
        <dbReference type="ARBA" id="ARBA00000683"/>
    </source>
</evidence>
<evidence type="ECO:0000256" key="8">
    <source>
        <dbReference type="ARBA" id="ARBA00022448"/>
    </source>
</evidence>
<evidence type="ECO:0000256" key="3">
    <source>
        <dbReference type="ARBA" id="ARBA00002728"/>
    </source>
</evidence>
<dbReference type="AlphaFoldDB" id="A0A1R4J8N5"/>
<evidence type="ECO:0000256" key="12">
    <source>
        <dbReference type="ARBA" id="ARBA00022683"/>
    </source>
</evidence>
<feature type="domain" description="PEP-utilising enzyme mobile" evidence="22">
    <location>
        <begin position="166"/>
        <end position="235"/>
    </location>
</feature>
<dbReference type="EMBL" id="FUKR01000036">
    <property type="protein sequence ID" value="SJN28446.1"/>
    <property type="molecule type" value="Genomic_DNA"/>
</dbReference>
<evidence type="ECO:0000256" key="17">
    <source>
        <dbReference type="PIRNR" id="PIRNR000732"/>
    </source>
</evidence>
<reference evidence="26" key="1">
    <citation type="submission" date="2017-02" db="EMBL/GenBank/DDBJ databases">
        <authorList>
            <person name="Dridi B."/>
        </authorList>
    </citation>
    <scope>NUCLEOTIDE SEQUENCE [LARGE SCALE GENOMIC DNA]</scope>
    <source>
        <strain evidence="26">EB411</strain>
    </source>
</reference>
<feature type="binding site" evidence="19">
    <location>
        <position position="301"/>
    </location>
    <ligand>
        <name>phosphoenolpyruvate</name>
        <dbReference type="ChEBI" id="CHEBI:58702"/>
    </ligand>
</feature>
<keyword evidence="13 17" id="KW-0479">Metal-binding</keyword>
<feature type="region of interest" description="Disordered" evidence="21">
    <location>
        <begin position="1"/>
        <end position="56"/>
    </location>
</feature>
<evidence type="ECO:0000256" key="15">
    <source>
        <dbReference type="ARBA" id="ARBA00022842"/>
    </source>
</evidence>
<evidence type="ECO:0000259" key="23">
    <source>
        <dbReference type="Pfam" id="PF02896"/>
    </source>
</evidence>